<sequence>MAPPLLPDFPLLVSTDDLNHPPPLPSPRYPRDPLTSTTISPPENPRVRASHLRHRRKLAHLYDTLHRPVHLAQLAEDAAAKEAGQFSELHDRRLKEDKRAKHTHLEARHLDPYTFFNTPRILPANIFHRPTDPPCTVALTGIPPSVPSYNSVCMAHRLAWNPKAGKPAPVLADHVSNGMSVRSKWDYASRGEDEPDLCDVLLNNGMALPDWKKAYAEEAAAQQELNEEFIQECQTMYNLDRALMRHQTVTERSDQGGQAEAPNQHAYFALLHNLHDQSHPLRPRLPRNRLVLSPKDAAFLRYHYWMLILDPEYQPPRKPLELILRRVQLYRTTEPTKEDVMGLLQLALDAREEVKREVRSHGEGCSWQEAGVWTGPYRAPWILTARARGLAFLVVFLVLEIWLWSELLAGLGMHVCLAERWEHFREGLNRSHISVLQDEEGCEEDCIRLPRGKSLHDELSDCEALPNND</sequence>
<evidence type="ECO:0000313" key="3">
    <source>
        <dbReference type="Proteomes" id="UP000275385"/>
    </source>
</evidence>
<name>A0A420YJY5_9PEZI</name>
<comment type="caution">
    <text evidence="2">The sequence shown here is derived from an EMBL/GenBank/DDBJ whole genome shotgun (WGS) entry which is preliminary data.</text>
</comment>
<accession>A0A420YJY5</accession>
<dbReference type="AlphaFoldDB" id="A0A420YJY5"/>
<keyword evidence="3" id="KW-1185">Reference proteome</keyword>
<proteinExistence type="predicted"/>
<organism evidence="2 3">
    <name type="scientific">Coniochaeta pulveracea</name>
    <dbReference type="NCBI Taxonomy" id="177199"/>
    <lineage>
        <taxon>Eukaryota</taxon>
        <taxon>Fungi</taxon>
        <taxon>Dikarya</taxon>
        <taxon>Ascomycota</taxon>
        <taxon>Pezizomycotina</taxon>
        <taxon>Sordariomycetes</taxon>
        <taxon>Sordariomycetidae</taxon>
        <taxon>Coniochaetales</taxon>
        <taxon>Coniochaetaceae</taxon>
        <taxon>Coniochaeta</taxon>
    </lineage>
</organism>
<evidence type="ECO:0000256" key="1">
    <source>
        <dbReference type="SAM" id="MobiDB-lite"/>
    </source>
</evidence>
<dbReference type="Proteomes" id="UP000275385">
    <property type="component" value="Unassembled WGS sequence"/>
</dbReference>
<dbReference type="EMBL" id="QVQW01000006">
    <property type="protein sequence ID" value="RKU48086.1"/>
    <property type="molecule type" value="Genomic_DNA"/>
</dbReference>
<gene>
    <name evidence="2" type="ORF">DL546_008504</name>
</gene>
<protein>
    <submittedName>
        <fullName evidence="2">Uncharacterized protein</fullName>
    </submittedName>
</protein>
<reference evidence="2 3" key="1">
    <citation type="submission" date="2018-08" db="EMBL/GenBank/DDBJ databases">
        <title>Draft genome of the lignicolous fungus Coniochaeta pulveracea.</title>
        <authorList>
            <person name="Borstlap C.J."/>
            <person name="De Witt R.N."/>
            <person name="Botha A."/>
            <person name="Volschenk H."/>
        </authorList>
    </citation>
    <scope>NUCLEOTIDE SEQUENCE [LARGE SCALE GENOMIC DNA]</scope>
    <source>
        <strain evidence="2 3">CAB683</strain>
    </source>
</reference>
<feature type="region of interest" description="Disordered" evidence="1">
    <location>
        <begin position="1"/>
        <end position="46"/>
    </location>
</feature>
<evidence type="ECO:0000313" key="2">
    <source>
        <dbReference type="EMBL" id="RKU48086.1"/>
    </source>
</evidence>
<dbReference type="OrthoDB" id="5229440at2759"/>